<evidence type="ECO:0000259" key="4">
    <source>
        <dbReference type="SMART" id="SM00198"/>
    </source>
</evidence>
<keyword evidence="2" id="KW-0611">Plant defense</keyword>
<evidence type="ECO:0000313" key="6">
    <source>
        <dbReference type="Proteomes" id="UP001141253"/>
    </source>
</evidence>
<dbReference type="InterPro" id="IPR018244">
    <property type="entry name" value="Allrgn_V5/Tpx1_CS"/>
</dbReference>
<dbReference type="PRINTS" id="PR00837">
    <property type="entry name" value="V5TPXLIKE"/>
</dbReference>
<reference evidence="5" key="2">
    <citation type="journal article" date="2023" name="Int. J. Mol. Sci.">
        <title>De Novo Assembly and Annotation of 11 Diverse Shrub Willow (Salix) Genomes Reveals Novel Gene Organization in Sex-Linked Regions.</title>
        <authorList>
            <person name="Hyden B."/>
            <person name="Feng K."/>
            <person name="Yates T.B."/>
            <person name="Jawdy S."/>
            <person name="Cereghino C."/>
            <person name="Smart L.B."/>
            <person name="Muchero W."/>
        </authorList>
    </citation>
    <scope>NUCLEOTIDE SEQUENCE</scope>
    <source>
        <tissue evidence="5">Shoot tip</tissue>
    </source>
</reference>
<evidence type="ECO:0000256" key="2">
    <source>
        <dbReference type="ARBA" id="ARBA00023265"/>
    </source>
</evidence>
<feature type="domain" description="SCP" evidence="4">
    <location>
        <begin position="72"/>
        <end position="207"/>
    </location>
</feature>
<dbReference type="PROSITE" id="PS01010">
    <property type="entry name" value="CRISP_2"/>
    <property type="match status" value="1"/>
</dbReference>
<organism evidence="5 6">
    <name type="scientific">Salix suchowensis</name>
    <dbReference type="NCBI Taxonomy" id="1278906"/>
    <lineage>
        <taxon>Eukaryota</taxon>
        <taxon>Viridiplantae</taxon>
        <taxon>Streptophyta</taxon>
        <taxon>Embryophyta</taxon>
        <taxon>Tracheophyta</taxon>
        <taxon>Spermatophyta</taxon>
        <taxon>Magnoliopsida</taxon>
        <taxon>eudicotyledons</taxon>
        <taxon>Gunneridae</taxon>
        <taxon>Pentapetalae</taxon>
        <taxon>rosids</taxon>
        <taxon>fabids</taxon>
        <taxon>Malpighiales</taxon>
        <taxon>Salicaceae</taxon>
        <taxon>Saliceae</taxon>
        <taxon>Salix</taxon>
    </lineage>
</organism>
<keyword evidence="2" id="KW-0568">Pathogenesis-related protein</keyword>
<dbReference type="Proteomes" id="UP001141253">
    <property type="component" value="Chromosome 16"/>
</dbReference>
<dbReference type="EMBL" id="JAPFFI010000027">
    <property type="protein sequence ID" value="KAJ6303780.1"/>
    <property type="molecule type" value="Genomic_DNA"/>
</dbReference>
<dbReference type="Gene3D" id="3.40.33.10">
    <property type="entry name" value="CAP"/>
    <property type="match status" value="1"/>
</dbReference>
<comment type="caution">
    <text evidence="5">The sequence shown here is derived from an EMBL/GenBank/DDBJ whole genome shotgun (WGS) entry which is preliminary data.</text>
</comment>
<accession>A0ABQ8ZPE2</accession>
<proteinExistence type="predicted"/>
<dbReference type="CDD" id="cd05381">
    <property type="entry name" value="CAP_PR-1"/>
    <property type="match status" value="1"/>
</dbReference>
<dbReference type="PANTHER" id="PTHR10334">
    <property type="entry name" value="CYSTEINE-RICH SECRETORY PROTEIN-RELATED"/>
    <property type="match status" value="1"/>
</dbReference>
<sequence>MATNLDTLSFPLPQLLLAPLLFLLSHTVRNSPVNSARPMWRFATLATILLLSLPSHADSTGLWNSNGRKPLSKPSEFLAAHNKIRATHNLTKLSWNRVLARYARRWANRRVDDCKNLEHSPNSPFGENLFWGLRDHWNASEVVEFWGDEVRNYDPVTNECLGSSVCGHYTQIVWNTTQCVGCAHALCNNNEGHLFVCSYDPPGNIYYQGPFGGRFSKCIVCPPPSVQTSSTLSENIRGPAGIAAVISPNNRDFISGTVGHPDNETPPKFNLNNE</sequence>
<dbReference type="PRINTS" id="PR00838">
    <property type="entry name" value="V5ALLERGEN"/>
</dbReference>
<evidence type="ECO:0000313" key="5">
    <source>
        <dbReference type="EMBL" id="KAJ6303780.1"/>
    </source>
</evidence>
<gene>
    <name evidence="5" type="ORF">OIU77_017622</name>
</gene>
<feature type="region of interest" description="Disordered" evidence="3">
    <location>
        <begin position="253"/>
        <end position="274"/>
    </location>
</feature>
<dbReference type="InterPro" id="IPR035940">
    <property type="entry name" value="CAP_sf"/>
</dbReference>
<reference evidence="5" key="1">
    <citation type="submission" date="2022-10" db="EMBL/GenBank/DDBJ databases">
        <authorList>
            <person name="Hyden B.L."/>
            <person name="Feng K."/>
            <person name="Yates T."/>
            <person name="Jawdy S."/>
            <person name="Smart L.B."/>
            <person name="Muchero W."/>
        </authorList>
    </citation>
    <scope>NUCLEOTIDE SEQUENCE</scope>
    <source>
        <tissue evidence="5">Shoot tip</tissue>
    </source>
</reference>
<dbReference type="SMART" id="SM00198">
    <property type="entry name" value="SCP"/>
    <property type="match status" value="1"/>
</dbReference>
<keyword evidence="6" id="KW-1185">Reference proteome</keyword>
<protein>
    <recommendedName>
        <fullName evidence="4">SCP domain-containing protein</fullName>
    </recommendedName>
</protein>
<evidence type="ECO:0000256" key="3">
    <source>
        <dbReference type="SAM" id="MobiDB-lite"/>
    </source>
</evidence>
<comment type="function">
    <text evidence="1">Probably involved in the defense reaction of plants against pathogens.</text>
</comment>
<dbReference type="InterPro" id="IPR002413">
    <property type="entry name" value="V5_allergen-like"/>
</dbReference>
<dbReference type="Pfam" id="PF00188">
    <property type="entry name" value="CAP"/>
    <property type="match status" value="1"/>
</dbReference>
<dbReference type="InterPro" id="IPR001283">
    <property type="entry name" value="CRISP-related"/>
</dbReference>
<dbReference type="PROSITE" id="PS01009">
    <property type="entry name" value="CRISP_1"/>
    <property type="match status" value="1"/>
</dbReference>
<dbReference type="InterPro" id="IPR014044">
    <property type="entry name" value="CAP_dom"/>
</dbReference>
<name>A0ABQ8ZPE2_9ROSI</name>
<evidence type="ECO:0000256" key="1">
    <source>
        <dbReference type="ARBA" id="ARBA00003143"/>
    </source>
</evidence>
<dbReference type="SUPFAM" id="SSF55797">
    <property type="entry name" value="PR-1-like"/>
    <property type="match status" value="1"/>
</dbReference>